<comment type="caution">
    <text evidence="6">The sequence shown here is derived from an EMBL/GenBank/DDBJ whole genome shotgun (WGS) entry which is preliminary data.</text>
</comment>
<dbReference type="InterPro" id="IPR036509">
    <property type="entry name" value="Met_Sox_Rdtase_MsrA_sf"/>
</dbReference>
<comment type="function">
    <text evidence="3">Has an important function as a repair enzyme for proteins that have been inactivated by oxidation. Catalyzes the reversible oxidation-reduction of methionine sulfoxide in proteins to methionine.</text>
</comment>
<feature type="compositionally biased region" description="Basic and acidic residues" evidence="4">
    <location>
        <begin position="1"/>
        <end position="21"/>
    </location>
</feature>
<feature type="region of interest" description="Disordered" evidence="4">
    <location>
        <begin position="1"/>
        <end position="50"/>
    </location>
</feature>
<protein>
    <recommendedName>
        <fullName evidence="3">Peptide methionine sulfoxide reductase MsrA</fullName>
        <shortName evidence="3">Protein-methionine-S-oxide reductase</shortName>
        <ecNumber evidence="3">1.8.4.11</ecNumber>
    </recommendedName>
    <alternativeName>
        <fullName evidence="3">Peptide-methionine (S)-S-oxide reductase</fullName>
        <shortName evidence="3">Peptide Met(O) reductase</shortName>
    </alternativeName>
</protein>
<reference evidence="6 7" key="1">
    <citation type="journal article" date="2019" name="Int. J. Syst. Evol. Microbiol.">
        <title>The Global Catalogue of Microorganisms (GCM) 10K type strain sequencing project: providing services to taxonomists for standard genome sequencing and annotation.</title>
        <authorList>
            <consortium name="The Broad Institute Genomics Platform"/>
            <consortium name="The Broad Institute Genome Sequencing Center for Infectious Disease"/>
            <person name="Wu L."/>
            <person name="Ma J."/>
        </authorList>
    </citation>
    <scope>NUCLEOTIDE SEQUENCE [LARGE SCALE GENOMIC DNA]</scope>
    <source>
        <strain evidence="6 7">JCM 16328</strain>
    </source>
</reference>
<sequence>MRGRSTEIRADPETRMDRTSATRELALRSPAENAASAAGESGAPTPSETRTATFGMGCFWGPDARFGAVEGVVRTRVGYAGGTTADPTYHSLGDHTEVVQIEYDPEKLAYDDLLDAFWSNHAWNSSARKRQYRGVVLAHDDEQYEAAQRRRDELAERTGETVATDVERLDEFYLAEDYHQKYELRSTPVVGDELAELYGDAFVDSTIAARLNGFVAGHGDPERRDALLADLDLPPTVIDELRRRF</sequence>
<dbReference type="FunFam" id="3.30.1060.10:FF:000004">
    <property type="entry name" value="Peptide methionine sulfoxide reductase A5"/>
    <property type="match status" value="1"/>
</dbReference>
<dbReference type="NCBIfam" id="TIGR00401">
    <property type="entry name" value="msrA"/>
    <property type="match status" value="1"/>
</dbReference>
<dbReference type="EMBL" id="BAAADV010000007">
    <property type="protein sequence ID" value="GAA0679852.1"/>
    <property type="molecule type" value="Genomic_DNA"/>
</dbReference>
<evidence type="ECO:0000256" key="2">
    <source>
        <dbReference type="ARBA" id="ARBA00023002"/>
    </source>
</evidence>
<dbReference type="Pfam" id="PF01625">
    <property type="entry name" value="PMSR"/>
    <property type="match status" value="1"/>
</dbReference>
<feature type="active site" evidence="3">
    <location>
        <position position="58"/>
    </location>
</feature>
<evidence type="ECO:0000259" key="5">
    <source>
        <dbReference type="Pfam" id="PF01625"/>
    </source>
</evidence>
<accession>A0AAV3TDY1</accession>
<comment type="catalytic activity">
    <reaction evidence="3">
        <text>[thioredoxin]-disulfide + L-methionine + H2O = L-methionine (S)-S-oxide + [thioredoxin]-dithiol</text>
        <dbReference type="Rhea" id="RHEA:19993"/>
        <dbReference type="Rhea" id="RHEA-COMP:10698"/>
        <dbReference type="Rhea" id="RHEA-COMP:10700"/>
        <dbReference type="ChEBI" id="CHEBI:15377"/>
        <dbReference type="ChEBI" id="CHEBI:29950"/>
        <dbReference type="ChEBI" id="CHEBI:50058"/>
        <dbReference type="ChEBI" id="CHEBI:57844"/>
        <dbReference type="ChEBI" id="CHEBI:58772"/>
        <dbReference type="EC" id="1.8.4.11"/>
    </reaction>
</comment>
<evidence type="ECO:0000313" key="6">
    <source>
        <dbReference type="EMBL" id="GAA0679852.1"/>
    </source>
</evidence>
<dbReference type="PANTHER" id="PTHR43774:SF1">
    <property type="entry name" value="PEPTIDE METHIONINE SULFOXIDE REDUCTASE MSRA 2"/>
    <property type="match status" value="1"/>
</dbReference>
<dbReference type="EC" id="1.8.4.11" evidence="3"/>
<keyword evidence="7" id="KW-1185">Reference proteome</keyword>
<proteinExistence type="inferred from homology"/>
<evidence type="ECO:0000256" key="3">
    <source>
        <dbReference type="HAMAP-Rule" id="MF_01401"/>
    </source>
</evidence>
<gene>
    <name evidence="3" type="primary">msrA</name>
    <name evidence="6" type="ORF">GCM10009020_30640</name>
</gene>
<name>A0AAV3TDY1_9EURY</name>
<dbReference type="InterPro" id="IPR002569">
    <property type="entry name" value="Met_Sox_Rdtase_MsrA_dom"/>
</dbReference>
<evidence type="ECO:0000313" key="7">
    <source>
        <dbReference type="Proteomes" id="UP001500420"/>
    </source>
</evidence>
<feature type="domain" description="Peptide methionine sulphoxide reductase MsrA" evidence="5">
    <location>
        <begin position="51"/>
        <end position="184"/>
    </location>
</feature>
<dbReference type="HAMAP" id="MF_01401">
    <property type="entry name" value="MsrA"/>
    <property type="match status" value="1"/>
</dbReference>
<evidence type="ECO:0000256" key="1">
    <source>
        <dbReference type="ARBA" id="ARBA00005591"/>
    </source>
</evidence>
<dbReference type="AlphaFoldDB" id="A0AAV3TDY1"/>
<dbReference type="GO" id="GO:0008113">
    <property type="term" value="F:peptide-methionine (S)-S-oxide reductase activity"/>
    <property type="evidence" value="ECO:0007669"/>
    <property type="project" value="UniProtKB-UniRule"/>
</dbReference>
<keyword evidence="2 3" id="KW-0560">Oxidoreductase</keyword>
<comment type="catalytic activity">
    <reaction evidence="3">
        <text>L-methionyl-[protein] + [thioredoxin]-disulfide + H2O = L-methionyl-(S)-S-oxide-[protein] + [thioredoxin]-dithiol</text>
        <dbReference type="Rhea" id="RHEA:14217"/>
        <dbReference type="Rhea" id="RHEA-COMP:10698"/>
        <dbReference type="Rhea" id="RHEA-COMP:10700"/>
        <dbReference type="Rhea" id="RHEA-COMP:12313"/>
        <dbReference type="Rhea" id="RHEA-COMP:12315"/>
        <dbReference type="ChEBI" id="CHEBI:15377"/>
        <dbReference type="ChEBI" id="CHEBI:16044"/>
        <dbReference type="ChEBI" id="CHEBI:29950"/>
        <dbReference type="ChEBI" id="CHEBI:44120"/>
        <dbReference type="ChEBI" id="CHEBI:50058"/>
        <dbReference type="EC" id="1.8.4.11"/>
    </reaction>
</comment>
<dbReference type="Proteomes" id="UP001500420">
    <property type="component" value="Unassembled WGS sequence"/>
</dbReference>
<dbReference type="PANTHER" id="PTHR43774">
    <property type="entry name" value="PEPTIDE METHIONINE SULFOXIDE REDUCTASE"/>
    <property type="match status" value="1"/>
</dbReference>
<comment type="similarity">
    <text evidence="1 3">Belongs to the MsrA Met sulfoxide reductase family.</text>
</comment>
<evidence type="ECO:0000256" key="4">
    <source>
        <dbReference type="SAM" id="MobiDB-lite"/>
    </source>
</evidence>
<feature type="compositionally biased region" description="Low complexity" evidence="4">
    <location>
        <begin position="30"/>
        <end position="44"/>
    </location>
</feature>
<dbReference type="SUPFAM" id="SSF55068">
    <property type="entry name" value="Peptide methionine sulfoxide reductase"/>
    <property type="match status" value="1"/>
</dbReference>
<organism evidence="6 7">
    <name type="scientific">Natronoarchaeum mannanilyticum</name>
    <dbReference type="NCBI Taxonomy" id="926360"/>
    <lineage>
        <taxon>Archaea</taxon>
        <taxon>Methanobacteriati</taxon>
        <taxon>Methanobacteriota</taxon>
        <taxon>Stenosarchaea group</taxon>
        <taxon>Halobacteria</taxon>
        <taxon>Halobacteriales</taxon>
        <taxon>Natronoarchaeaceae</taxon>
    </lineage>
</organism>
<dbReference type="Gene3D" id="3.30.1060.10">
    <property type="entry name" value="Peptide methionine sulphoxide reductase MsrA"/>
    <property type="match status" value="1"/>
</dbReference>